<dbReference type="GO" id="GO:0005634">
    <property type="term" value="C:nucleus"/>
    <property type="evidence" value="ECO:0007669"/>
    <property type="project" value="UniProtKB-SubCell"/>
</dbReference>
<comment type="subcellular location">
    <subcellularLocation>
        <location evidence="1">Nucleus</location>
    </subcellularLocation>
</comment>
<feature type="domain" description="Xylanolytic transcriptional activator regulatory" evidence="5">
    <location>
        <begin position="177"/>
        <end position="260"/>
    </location>
</feature>
<evidence type="ECO:0000313" key="7">
    <source>
        <dbReference type="Proteomes" id="UP001149165"/>
    </source>
</evidence>
<keyword evidence="3" id="KW-0804">Transcription</keyword>
<dbReference type="EMBL" id="JAPQKH010000006">
    <property type="protein sequence ID" value="KAJ5094429.1"/>
    <property type="molecule type" value="Genomic_DNA"/>
</dbReference>
<dbReference type="AlphaFoldDB" id="A0A9W9F6I5"/>
<dbReference type="GO" id="GO:0006351">
    <property type="term" value="P:DNA-templated transcription"/>
    <property type="evidence" value="ECO:0007669"/>
    <property type="project" value="InterPro"/>
</dbReference>
<organism evidence="6 7">
    <name type="scientific">Penicillium angulare</name>
    <dbReference type="NCBI Taxonomy" id="116970"/>
    <lineage>
        <taxon>Eukaryota</taxon>
        <taxon>Fungi</taxon>
        <taxon>Dikarya</taxon>
        <taxon>Ascomycota</taxon>
        <taxon>Pezizomycotina</taxon>
        <taxon>Eurotiomycetes</taxon>
        <taxon>Eurotiomycetidae</taxon>
        <taxon>Eurotiales</taxon>
        <taxon>Aspergillaceae</taxon>
        <taxon>Penicillium</taxon>
    </lineage>
</organism>
<evidence type="ECO:0000256" key="3">
    <source>
        <dbReference type="ARBA" id="ARBA00023163"/>
    </source>
</evidence>
<accession>A0A9W9F6I5</accession>
<evidence type="ECO:0000256" key="2">
    <source>
        <dbReference type="ARBA" id="ARBA00023015"/>
    </source>
</evidence>
<dbReference type="OrthoDB" id="5344325at2759"/>
<keyword evidence="7" id="KW-1185">Reference proteome</keyword>
<evidence type="ECO:0000256" key="1">
    <source>
        <dbReference type="ARBA" id="ARBA00004123"/>
    </source>
</evidence>
<sequence>MTGQLMGDSSELHALNPTYSVPLTSQTRSKLSDLYAMMPSHAVTRELIEIYFSEANWYFATLEKHYFEKLYSAWYAISVASGDDFNFEGLSRDLLYFPALIFQVLAVALQFIPPGIPCIQALDVDNFTKRDYLSGEFSARGVEIVRVVGRNNATLTAVQNDLMRALWLKNYSQGREAWHVLGGAIRMAQDLGLHRQVKVIQKPQSSLEETLDLLWYDEYKRRLWIKLFSWDSHMAFTLGRPRAINSSDCTITPPLDRDIPANPATTIPTALLPYEPPSSFTPHLFQYAICELMHEAMSLGIHKRHVEEYGHVKTIHNRVLSLLNNLPTVHRVINPDISWDSTHVHIPKQRQQIATAAHSFLMALHRPHSKTHVASREAAIEAALSVLDAQERLFDLMATQYSNIYALSVYTVDASIFLSVTVLEFPPSDPALLYRIDRVVEKAKHRLESLKARVSLANSGLQILKLCHLKMQPLLQIRFHEPKFPIHQPNQMGQSATPGEIGIDYPYSSAPESNSQFQEPNTMPLFYPGQIDSTVNFDDLIDPNLDIASWVQQMGQMNGMEWE</sequence>
<evidence type="ECO:0000313" key="6">
    <source>
        <dbReference type="EMBL" id="KAJ5094429.1"/>
    </source>
</evidence>
<reference evidence="6" key="1">
    <citation type="submission" date="2022-11" db="EMBL/GenBank/DDBJ databases">
        <authorList>
            <person name="Petersen C."/>
        </authorList>
    </citation>
    <scope>NUCLEOTIDE SEQUENCE</scope>
    <source>
        <strain evidence="6">IBT 30069</strain>
    </source>
</reference>
<dbReference type="GO" id="GO:0008270">
    <property type="term" value="F:zinc ion binding"/>
    <property type="evidence" value="ECO:0007669"/>
    <property type="project" value="InterPro"/>
</dbReference>
<comment type="caution">
    <text evidence="6">The sequence shown here is derived from an EMBL/GenBank/DDBJ whole genome shotgun (WGS) entry which is preliminary data.</text>
</comment>
<proteinExistence type="predicted"/>
<name>A0A9W9F6I5_9EURO</name>
<keyword evidence="4" id="KW-0539">Nucleus</keyword>
<dbReference type="PANTHER" id="PTHR31001:SF87">
    <property type="entry name" value="COL-21"/>
    <property type="match status" value="1"/>
</dbReference>
<reference evidence="6" key="2">
    <citation type="journal article" date="2023" name="IMA Fungus">
        <title>Comparative genomic study of the Penicillium genus elucidates a diverse pangenome and 15 lateral gene transfer events.</title>
        <authorList>
            <person name="Petersen C."/>
            <person name="Sorensen T."/>
            <person name="Nielsen M.R."/>
            <person name="Sondergaard T.E."/>
            <person name="Sorensen J.L."/>
            <person name="Fitzpatrick D.A."/>
            <person name="Frisvad J.C."/>
            <person name="Nielsen K.L."/>
        </authorList>
    </citation>
    <scope>NUCLEOTIDE SEQUENCE</scope>
    <source>
        <strain evidence="6">IBT 30069</strain>
    </source>
</reference>
<evidence type="ECO:0000259" key="5">
    <source>
        <dbReference type="SMART" id="SM00906"/>
    </source>
</evidence>
<keyword evidence="2" id="KW-0805">Transcription regulation</keyword>
<dbReference type="GO" id="GO:0003677">
    <property type="term" value="F:DNA binding"/>
    <property type="evidence" value="ECO:0007669"/>
    <property type="project" value="InterPro"/>
</dbReference>
<dbReference type="InterPro" id="IPR050613">
    <property type="entry name" value="Sec_Metabolite_Reg"/>
</dbReference>
<dbReference type="CDD" id="cd12148">
    <property type="entry name" value="fungal_TF_MHR"/>
    <property type="match status" value="1"/>
</dbReference>
<gene>
    <name evidence="6" type="ORF">N7456_010290</name>
</gene>
<dbReference type="PANTHER" id="PTHR31001">
    <property type="entry name" value="UNCHARACTERIZED TRANSCRIPTIONAL REGULATORY PROTEIN"/>
    <property type="match status" value="1"/>
</dbReference>
<dbReference type="SMART" id="SM00906">
    <property type="entry name" value="Fungal_trans"/>
    <property type="match status" value="1"/>
</dbReference>
<dbReference type="Pfam" id="PF04082">
    <property type="entry name" value="Fungal_trans"/>
    <property type="match status" value="1"/>
</dbReference>
<protein>
    <recommendedName>
        <fullName evidence="5">Xylanolytic transcriptional activator regulatory domain-containing protein</fullName>
    </recommendedName>
</protein>
<evidence type="ECO:0000256" key="4">
    <source>
        <dbReference type="ARBA" id="ARBA00023242"/>
    </source>
</evidence>
<dbReference type="Proteomes" id="UP001149165">
    <property type="component" value="Unassembled WGS sequence"/>
</dbReference>
<dbReference type="InterPro" id="IPR007219">
    <property type="entry name" value="XnlR_reg_dom"/>
</dbReference>